<gene>
    <name evidence="3" type="ORF">ACFQHR_11355</name>
</gene>
<evidence type="ECO:0008006" key="5">
    <source>
        <dbReference type="Google" id="ProtNLM"/>
    </source>
</evidence>
<dbReference type="Proteomes" id="UP001596405">
    <property type="component" value="Unassembled WGS sequence"/>
</dbReference>
<sequence length="105" mass="11086">MEKLFISFKRLSFALMVGGALAVGASSCSKGEEAGAVNVEEGEFKSKDPTDHNATGNDDKMQQQPADPSDDSTYENIYDRQEKKAREGAGSGVGGAANVPQKTTN</sequence>
<evidence type="ECO:0000313" key="3">
    <source>
        <dbReference type="EMBL" id="MFC6998226.1"/>
    </source>
</evidence>
<proteinExistence type="predicted"/>
<feature type="compositionally biased region" description="Basic and acidic residues" evidence="1">
    <location>
        <begin position="77"/>
        <end position="87"/>
    </location>
</feature>
<reference evidence="4" key="1">
    <citation type="journal article" date="2019" name="Int. J. Syst. Evol. Microbiol.">
        <title>The Global Catalogue of Microorganisms (GCM) 10K type strain sequencing project: providing services to taxonomists for standard genome sequencing and annotation.</title>
        <authorList>
            <consortium name="The Broad Institute Genomics Platform"/>
            <consortium name="The Broad Institute Genome Sequencing Center for Infectious Disease"/>
            <person name="Wu L."/>
            <person name="Ma J."/>
        </authorList>
    </citation>
    <scope>NUCLEOTIDE SEQUENCE [LARGE SCALE GENOMIC DNA]</scope>
    <source>
        <strain evidence="4">CGMCC 4.7393</strain>
    </source>
</reference>
<accession>A0ABW2DK73</accession>
<evidence type="ECO:0000256" key="1">
    <source>
        <dbReference type="SAM" id="MobiDB-lite"/>
    </source>
</evidence>
<evidence type="ECO:0000313" key="4">
    <source>
        <dbReference type="Proteomes" id="UP001596405"/>
    </source>
</evidence>
<feature type="chain" id="PRO_5046360892" description="Lipoprotein" evidence="2">
    <location>
        <begin position="23"/>
        <end position="105"/>
    </location>
</feature>
<dbReference type="EMBL" id="JBHSYQ010000005">
    <property type="protein sequence ID" value="MFC6998226.1"/>
    <property type="molecule type" value="Genomic_DNA"/>
</dbReference>
<dbReference type="RefSeq" id="WP_066618123.1">
    <property type="nucleotide sequence ID" value="NZ_JBHSYQ010000005.1"/>
</dbReference>
<keyword evidence="4" id="KW-1185">Reference proteome</keyword>
<keyword evidence="2" id="KW-0732">Signal</keyword>
<dbReference type="PROSITE" id="PS51257">
    <property type="entry name" value="PROKAR_LIPOPROTEIN"/>
    <property type="match status" value="1"/>
</dbReference>
<comment type="caution">
    <text evidence="3">The sequence shown here is derived from an EMBL/GenBank/DDBJ whole genome shotgun (WGS) entry which is preliminary data.</text>
</comment>
<name>A0ABW2DK73_9BACT</name>
<feature type="signal peptide" evidence="2">
    <location>
        <begin position="1"/>
        <end position="22"/>
    </location>
</feature>
<protein>
    <recommendedName>
        <fullName evidence="5">Lipoprotein</fullName>
    </recommendedName>
</protein>
<evidence type="ECO:0000256" key="2">
    <source>
        <dbReference type="SAM" id="SignalP"/>
    </source>
</evidence>
<feature type="compositionally biased region" description="Basic and acidic residues" evidence="1">
    <location>
        <begin position="42"/>
        <end position="61"/>
    </location>
</feature>
<feature type="region of interest" description="Disordered" evidence="1">
    <location>
        <begin position="29"/>
        <end position="105"/>
    </location>
</feature>
<organism evidence="3 4">
    <name type="scientific">Rufibacter roseus</name>
    <dbReference type="NCBI Taxonomy" id="1567108"/>
    <lineage>
        <taxon>Bacteria</taxon>
        <taxon>Pseudomonadati</taxon>
        <taxon>Bacteroidota</taxon>
        <taxon>Cytophagia</taxon>
        <taxon>Cytophagales</taxon>
        <taxon>Hymenobacteraceae</taxon>
        <taxon>Rufibacter</taxon>
    </lineage>
</organism>